<dbReference type="GO" id="GO:0004848">
    <property type="term" value="F:ureidoglycolate hydrolase activity"/>
    <property type="evidence" value="ECO:0007669"/>
    <property type="project" value="InterPro"/>
</dbReference>
<evidence type="ECO:0000256" key="1">
    <source>
        <dbReference type="ARBA" id="ARBA00011738"/>
    </source>
</evidence>
<evidence type="ECO:0000313" key="5">
    <source>
        <dbReference type="EMBL" id="AMD19638.1"/>
    </source>
</evidence>
<dbReference type="InterPro" id="IPR011051">
    <property type="entry name" value="RmlC_Cupin_sf"/>
</dbReference>
<keyword evidence="6" id="KW-1185">Reference proteome</keyword>
<gene>
    <name evidence="5" type="ORF">AW171_hschr31479</name>
</gene>
<dbReference type="GO" id="GO:0000256">
    <property type="term" value="P:allantoin catabolic process"/>
    <property type="evidence" value="ECO:0007669"/>
    <property type="project" value="InterPro"/>
</dbReference>
<dbReference type="InterPro" id="IPR047233">
    <property type="entry name" value="UAH_cupin"/>
</dbReference>
<dbReference type="GO" id="GO:0050385">
    <property type="term" value="F:ureidoglycolate lyase activity"/>
    <property type="evidence" value="ECO:0007669"/>
    <property type="project" value="UniProtKB-EC"/>
</dbReference>
<dbReference type="AlphaFoldDB" id="A0A109UY17"/>
<dbReference type="PANTHER" id="PTHR21221">
    <property type="entry name" value="UREIDOGLYCOLATE HYDROLASE"/>
    <property type="match status" value="1"/>
</dbReference>
<dbReference type="SUPFAM" id="SSF51182">
    <property type="entry name" value="RmlC-like cupins"/>
    <property type="match status" value="1"/>
</dbReference>
<dbReference type="Proteomes" id="UP000243052">
    <property type="component" value="Chromosome iii"/>
</dbReference>
<dbReference type="Gene3D" id="2.60.120.480">
    <property type="entry name" value="Ureidoglycolate hydrolase"/>
    <property type="match status" value="1"/>
</dbReference>
<sequence>MILTVAEVTNELFKPYGMIASPDDEYTKVVDTCRSSGMSGSSKTAPVVKLPLLLNVDEPLKDSRWYFVRSYTKADLKRRFTSEKNTRKVKVSLNAIEKQPFSMQTFIPMGRGPEDIAYVVVVAIPDETGEPALNTLQAFACKGTQAITYNPGIWHSPIISVGDHEYLDFYVLECVTESGNPDEPGHVERVYVGNGHKIELYCYPDDQQ</sequence>
<dbReference type="CDD" id="cd20298">
    <property type="entry name" value="cupin_UAH"/>
    <property type="match status" value="1"/>
</dbReference>
<reference evidence="5 6" key="1">
    <citation type="submission" date="2016-01" db="EMBL/GenBank/DDBJ databases">
        <title>Genome sequence of the yeast Holleya sinecauda.</title>
        <authorList>
            <person name="Dietrich F.S."/>
        </authorList>
    </citation>
    <scope>NUCLEOTIDE SEQUENCE [LARGE SCALE GENOMIC DNA]</scope>
    <source>
        <strain evidence="5 6">ATCC 58844</strain>
    </source>
</reference>
<evidence type="ECO:0000256" key="2">
    <source>
        <dbReference type="ARBA" id="ARBA00022631"/>
    </source>
</evidence>
<comment type="subunit">
    <text evidence="1">Homodimer.</text>
</comment>
<accession>A0A109UY17</accession>
<dbReference type="InterPro" id="IPR007247">
    <property type="entry name" value="Ureidogly_lyase"/>
</dbReference>
<evidence type="ECO:0000256" key="4">
    <source>
        <dbReference type="ARBA" id="ARBA00047684"/>
    </source>
</evidence>
<dbReference type="OrthoDB" id="10266039at2759"/>
<organism evidence="5 6">
    <name type="scientific">Eremothecium sinecaudum</name>
    <dbReference type="NCBI Taxonomy" id="45286"/>
    <lineage>
        <taxon>Eukaryota</taxon>
        <taxon>Fungi</taxon>
        <taxon>Dikarya</taxon>
        <taxon>Ascomycota</taxon>
        <taxon>Saccharomycotina</taxon>
        <taxon>Saccharomycetes</taxon>
        <taxon>Saccharomycetales</taxon>
        <taxon>Saccharomycetaceae</taxon>
        <taxon>Eremothecium</taxon>
    </lineage>
</organism>
<dbReference type="GO" id="GO:0006144">
    <property type="term" value="P:purine nucleobase metabolic process"/>
    <property type="evidence" value="ECO:0007669"/>
    <property type="project" value="UniProtKB-KW"/>
</dbReference>
<proteinExistence type="predicted"/>
<evidence type="ECO:0000313" key="6">
    <source>
        <dbReference type="Proteomes" id="UP000243052"/>
    </source>
</evidence>
<evidence type="ECO:0000256" key="3">
    <source>
        <dbReference type="ARBA" id="ARBA00023239"/>
    </source>
</evidence>
<dbReference type="Pfam" id="PF04115">
    <property type="entry name" value="Ureidogly_lyase"/>
    <property type="match status" value="1"/>
</dbReference>
<dbReference type="PANTHER" id="PTHR21221:SF1">
    <property type="entry name" value="UREIDOGLYCOLATE LYASE"/>
    <property type="match status" value="1"/>
</dbReference>
<dbReference type="RefSeq" id="XP_017986634.1">
    <property type="nucleotide sequence ID" value="XM_018131478.1"/>
</dbReference>
<protein>
    <submittedName>
        <fullName evidence="5">HCL513Wp</fullName>
    </submittedName>
</protein>
<dbReference type="InterPro" id="IPR024060">
    <property type="entry name" value="Ureidoglycolate_lyase_dom_sf"/>
</dbReference>
<keyword evidence="3" id="KW-0456">Lyase</keyword>
<dbReference type="GeneID" id="28722843"/>
<name>A0A109UY17_9SACH</name>
<keyword evidence="2" id="KW-0659">Purine metabolism</keyword>
<dbReference type="STRING" id="45286.A0A109UY17"/>
<comment type="catalytic activity">
    <reaction evidence="4">
        <text>(S)-ureidoglycolate = urea + glyoxylate</text>
        <dbReference type="Rhea" id="RHEA:11304"/>
        <dbReference type="ChEBI" id="CHEBI:16199"/>
        <dbReference type="ChEBI" id="CHEBI:36655"/>
        <dbReference type="ChEBI" id="CHEBI:57296"/>
        <dbReference type="EC" id="4.3.2.3"/>
    </reaction>
</comment>
<dbReference type="EMBL" id="CP014243">
    <property type="protein sequence ID" value="AMD19638.1"/>
    <property type="molecule type" value="Genomic_DNA"/>
</dbReference>